<dbReference type="Proteomes" id="UP001158576">
    <property type="component" value="Chromosome 1"/>
</dbReference>
<proteinExistence type="predicted"/>
<evidence type="ECO:0000256" key="1">
    <source>
        <dbReference type="SAM" id="MobiDB-lite"/>
    </source>
</evidence>
<dbReference type="EMBL" id="OU015566">
    <property type="protein sequence ID" value="CAG5105642.1"/>
    <property type="molecule type" value="Genomic_DNA"/>
</dbReference>
<reference evidence="2 3" key="1">
    <citation type="submission" date="2021-04" db="EMBL/GenBank/DDBJ databases">
        <authorList>
            <person name="Bliznina A."/>
        </authorList>
    </citation>
    <scope>NUCLEOTIDE SEQUENCE [LARGE SCALE GENOMIC DNA]</scope>
</reference>
<keyword evidence="3" id="KW-1185">Reference proteome</keyword>
<sequence length="203" mass="23172">MSKARKFRGRDAKTRNPTGINLEQLREAEAEIEKIKTDGDLKLDENINKSITNKDLNEEYNQAAAGLHERIPSSNDTDDNDPVSSVTTNHVAKPPRNVPKRSISRAPEQPEPKPPARIVPSSDSEEDDLPLHDMNEGDLQQQVYDLEDRIDDLEMENKKLRAQIELKDLEIERLQKEARKAERQRARATGTRTRTTRAKETDL</sequence>
<gene>
    <name evidence="2" type="ORF">OKIOD_LOCUS11081</name>
</gene>
<organism evidence="2 3">
    <name type="scientific">Oikopleura dioica</name>
    <name type="common">Tunicate</name>
    <dbReference type="NCBI Taxonomy" id="34765"/>
    <lineage>
        <taxon>Eukaryota</taxon>
        <taxon>Metazoa</taxon>
        <taxon>Chordata</taxon>
        <taxon>Tunicata</taxon>
        <taxon>Appendicularia</taxon>
        <taxon>Copelata</taxon>
        <taxon>Oikopleuridae</taxon>
        <taxon>Oikopleura</taxon>
    </lineage>
</organism>
<feature type="compositionally biased region" description="Basic and acidic residues" evidence="1">
    <location>
        <begin position="24"/>
        <end position="47"/>
    </location>
</feature>
<evidence type="ECO:0000313" key="2">
    <source>
        <dbReference type="EMBL" id="CAG5105642.1"/>
    </source>
</evidence>
<accession>A0ABN7SQR2</accession>
<protein>
    <submittedName>
        <fullName evidence="2">Oidioi.mRNA.OKI2018_I69.chr1.g2316.t1.cds</fullName>
    </submittedName>
</protein>
<feature type="region of interest" description="Disordered" evidence="1">
    <location>
        <begin position="1"/>
        <end position="140"/>
    </location>
</feature>
<evidence type="ECO:0000313" key="3">
    <source>
        <dbReference type="Proteomes" id="UP001158576"/>
    </source>
</evidence>
<name>A0ABN7SQR2_OIKDI</name>
<feature type="region of interest" description="Disordered" evidence="1">
    <location>
        <begin position="177"/>
        <end position="203"/>
    </location>
</feature>